<feature type="binding site" evidence="21">
    <location>
        <position position="152"/>
    </location>
    <ligand>
        <name>ATP</name>
        <dbReference type="ChEBI" id="CHEBI:30616"/>
    </ligand>
</feature>
<dbReference type="GO" id="GO:0035556">
    <property type="term" value="P:intracellular signal transduction"/>
    <property type="evidence" value="ECO:0007669"/>
    <property type="project" value="TreeGrafter"/>
</dbReference>
<gene>
    <name evidence="23" type="primary">haspin</name>
</gene>
<dbReference type="GO" id="GO:0005737">
    <property type="term" value="C:cytoplasm"/>
    <property type="evidence" value="ECO:0007669"/>
    <property type="project" value="TreeGrafter"/>
</dbReference>
<dbReference type="InterPro" id="IPR024604">
    <property type="entry name" value="GSG2_C"/>
</dbReference>
<evidence type="ECO:0000256" key="13">
    <source>
        <dbReference type="ARBA" id="ARBA00022840"/>
    </source>
</evidence>
<comment type="catalytic activity">
    <reaction evidence="17">
        <text>L-seryl-[protein] + ATP = O-phospho-L-seryl-[protein] + ADP + H(+)</text>
        <dbReference type="Rhea" id="RHEA:17989"/>
        <dbReference type="Rhea" id="RHEA-COMP:9863"/>
        <dbReference type="Rhea" id="RHEA-COMP:11604"/>
        <dbReference type="ChEBI" id="CHEBI:15378"/>
        <dbReference type="ChEBI" id="CHEBI:29999"/>
        <dbReference type="ChEBI" id="CHEBI:30616"/>
        <dbReference type="ChEBI" id="CHEBI:83421"/>
        <dbReference type="ChEBI" id="CHEBI:456216"/>
        <dbReference type="EC" id="2.7.11.1"/>
    </reaction>
</comment>
<evidence type="ECO:0000256" key="3">
    <source>
        <dbReference type="ARBA" id="ARBA00004186"/>
    </source>
</evidence>
<dbReference type="InterPro" id="IPR000719">
    <property type="entry name" value="Prot_kinase_dom"/>
</dbReference>
<evidence type="ECO:0000256" key="20">
    <source>
        <dbReference type="ARBA" id="ARBA00081741"/>
    </source>
</evidence>
<evidence type="ECO:0000256" key="1">
    <source>
        <dbReference type="ARBA" id="ARBA00001946"/>
    </source>
</evidence>
<evidence type="ECO:0000256" key="8">
    <source>
        <dbReference type="ARBA" id="ARBA00022527"/>
    </source>
</evidence>
<evidence type="ECO:0000259" key="22">
    <source>
        <dbReference type="PROSITE" id="PS50011"/>
    </source>
</evidence>
<dbReference type="GO" id="GO:1901991">
    <property type="term" value="P:negative regulation of mitotic cell cycle phase transition"/>
    <property type="evidence" value="ECO:0007669"/>
    <property type="project" value="UniProtKB-ARBA"/>
</dbReference>
<dbReference type="Pfam" id="PF12330">
    <property type="entry name" value="Haspin_kinase"/>
    <property type="match status" value="1"/>
</dbReference>
<dbReference type="InterPro" id="IPR017441">
    <property type="entry name" value="Protein_kinase_ATP_BS"/>
</dbReference>
<evidence type="ECO:0000256" key="4">
    <source>
        <dbReference type="ARBA" id="ARBA00004286"/>
    </source>
</evidence>
<evidence type="ECO:0000256" key="14">
    <source>
        <dbReference type="ARBA" id="ARBA00023212"/>
    </source>
</evidence>
<dbReference type="Proteomes" id="UP000694397">
    <property type="component" value="Chromosome 16"/>
</dbReference>
<evidence type="ECO:0000256" key="17">
    <source>
        <dbReference type="ARBA" id="ARBA00048679"/>
    </source>
</evidence>
<keyword evidence="15" id="KW-0539">Nucleus</keyword>
<evidence type="ECO:0000256" key="19">
    <source>
        <dbReference type="ARBA" id="ARBA00069281"/>
    </source>
</evidence>
<sequence length="438" mass="49742">MTPRKLRLSHNLSSEVGLVDTNRELTASPPCTPFLQCMMSRLPMSTAGTPLVSSHLYSCCEYLTINPVNPELFLRVFSFGSKPWCVFQGLCSYAEDISDAEKVYHECQQEGPITFEQCIPLDKMKFCKKIGEGTFGEVFSTVNDSMETVALKIIPIEGDQKVNGEDQKTFGEILHEIIISKELSSLGARENNRTQGFIALNNLHCVQGSYPNLLLAAWDKFDKQRMSENDRPDFFPDDQLFLILEFEFGGCDLENLNCKLSSLAQAKSILHQVTIALAVAEQALCFEHRDLHWGNILVKNTTEKKGTYILNRVPHNFETNGVLVNIIDYSLSRLEIDGLTVSCDISADEELFMGQGDYQFDIYRKMREENNNSWSEYNPHTNVLWLHYLADKLLHMNYKSKSLSKPMKVLKKNMTNFYHEVLGFKCAASVLEGSSLFK</sequence>
<evidence type="ECO:0000256" key="7">
    <source>
        <dbReference type="ARBA" id="ARBA00022490"/>
    </source>
</evidence>
<keyword evidence="11 21" id="KW-0547">Nucleotide-binding</keyword>
<keyword evidence="24" id="KW-1185">Reference proteome</keyword>
<dbReference type="AlphaFoldDB" id="A0A8D0CNC1"/>
<dbReference type="GO" id="GO:0005694">
    <property type="term" value="C:chromosome"/>
    <property type="evidence" value="ECO:0007669"/>
    <property type="project" value="UniProtKB-SubCell"/>
</dbReference>
<evidence type="ECO:0000256" key="15">
    <source>
        <dbReference type="ARBA" id="ARBA00023242"/>
    </source>
</evidence>
<dbReference type="GO" id="GO:0072354">
    <property type="term" value="F:histone H3T3 kinase activity"/>
    <property type="evidence" value="ECO:0007669"/>
    <property type="project" value="TreeGrafter"/>
</dbReference>
<evidence type="ECO:0000256" key="21">
    <source>
        <dbReference type="PROSITE-ProRule" id="PRU10141"/>
    </source>
</evidence>
<name>A0A8D0CNC1_SCLFO</name>
<dbReference type="Gene3D" id="3.30.200.20">
    <property type="entry name" value="Phosphorylase Kinase, domain 1"/>
    <property type="match status" value="1"/>
</dbReference>
<dbReference type="SMART" id="SM01331">
    <property type="entry name" value="DUF3635"/>
    <property type="match status" value="1"/>
</dbReference>
<evidence type="ECO:0000256" key="16">
    <source>
        <dbReference type="ARBA" id="ARBA00047899"/>
    </source>
</evidence>
<keyword evidence="9" id="KW-0597">Phosphoprotein</keyword>
<reference evidence="23" key="2">
    <citation type="submission" date="2025-08" db="UniProtKB">
        <authorList>
            <consortium name="Ensembl"/>
        </authorList>
    </citation>
    <scope>IDENTIFICATION</scope>
</reference>
<dbReference type="Ensembl" id="ENSSFOT00015045687.1">
    <property type="protein sequence ID" value="ENSSFOP00015079030.1"/>
    <property type="gene ID" value="ENSSFOG00015025280.1"/>
</dbReference>
<dbReference type="FunFam" id="1.10.510.10:FF:000401">
    <property type="entry name" value="serine/threonine-protein kinase haspin"/>
    <property type="match status" value="1"/>
</dbReference>
<dbReference type="PANTHER" id="PTHR24419">
    <property type="entry name" value="INTERLEUKIN-1 RECEPTOR-ASSOCIATED KINASE"/>
    <property type="match status" value="1"/>
</dbReference>
<dbReference type="GO" id="GO:0005819">
    <property type="term" value="C:spindle"/>
    <property type="evidence" value="ECO:0007669"/>
    <property type="project" value="UniProtKB-SubCell"/>
</dbReference>
<proteinExistence type="predicted"/>
<comment type="cofactor">
    <cofactor evidence="1">
        <name>Mg(2+)</name>
        <dbReference type="ChEBI" id="CHEBI:18420"/>
    </cofactor>
</comment>
<evidence type="ECO:0000256" key="5">
    <source>
        <dbReference type="ARBA" id="ARBA00012513"/>
    </source>
</evidence>
<feature type="domain" description="Protein kinase" evidence="22">
    <location>
        <begin position="124"/>
        <end position="438"/>
    </location>
</feature>
<dbReference type="PROSITE" id="PS00107">
    <property type="entry name" value="PROTEIN_KINASE_ATP"/>
    <property type="match status" value="1"/>
</dbReference>
<dbReference type="InterPro" id="IPR011009">
    <property type="entry name" value="Kinase-like_dom_sf"/>
</dbReference>
<keyword evidence="14" id="KW-0206">Cytoskeleton</keyword>
<evidence type="ECO:0000256" key="12">
    <source>
        <dbReference type="ARBA" id="ARBA00022777"/>
    </source>
</evidence>
<dbReference type="SMART" id="SM00220">
    <property type="entry name" value="S_TKc"/>
    <property type="match status" value="1"/>
</dbReference>
<keyword evidence="6" id="KW-0158">Chromosome</keyword>
<evidence type="ECO:0000256" key="18">
    <source>
        <dbReference type="ARBA" id="ARBA00053811"/>
    </source>
</evidence>
<evidence type="ECO:0000256" key="2">
    <source>
        <dbReference type="ARBA" id="ARBA00004123"/>
    </source>
</evidence>
<dbReference type="Gene3D" id="1.10.510.10">
    <property type="entry name" value="Transferase(Phosphotransferase) domain 1"/>
    <property type="match status" value="1"/>
</dbReference>
<dbReference type="EC" id="2.7.11.1" evidence="5"/>
<dbReference type="PROSITE" id="PS50011">
    <property type="entry name" value="PROTEIN_KINASE_DOM"/>
    <property type="match status" value="1"/>
</dbReference>
<evidence type="ECO:0000313" key="24">
    <source>
        <dbReference type="Proteomes" id="UP000694397"/>
    </source>
</evidence>
<reference evidence="23" key="3">
    <citation type="submission" date="2025-09" db="UniProtKB">
        <authorList>
            <consortium name="Ensembl"/>
        </authorList>
    </citation>
    <scope>IDENTIFICATION</scope>
</reference>
<dbReference type="GO" id="GO:0005524">
    <property type="term" value="F:ATP binding"/>
    <property type="evidence" value="ECO:0007669"/>
    <property type="project" value="UniProtKB-UniRule"/>
</dbReference>
<evidence type="ECO:0000256" key="9">
    <source>
        <dbReference type="ARBA" id="ARBA00022553"/>
    </source>
</evidence>
<evidence type="ECO:0000256" key="10">
    <source>
        <dbReference type="ARBA" id="ARBA00022679"/>
    </source>
</evidence>
<dbReference type="OrthoDB" id="21018at2759"/>
<comment type="catalytic activity">
    <reaction evidence="16">
        <text>L-threonyl-[protein] + ATP = O-phospho-L-threonyl-[protein] + ADP + H(+)</text>
        <dbReference type="Rhea" id="RHEA:46608"/>
        <dbReference type="Rhea" id="RHEA-COMP:11060"/>
        <dbReference type="Rhea" id="RHEA-COMP:11605"/>
        <dbReference type="ChEBI" id="CHEBI:15378"/>
        <dbReference type="ChEBI" id="CHEBI:30013"/>
        <dbReference type="ChEBI" id="CHEBI:30616"/>
        <dbReference type="ChEBI" id="CHEBI:61977"/>
        <dbReference type="ChEBI" id="CHEBI:456216"/>
        <dbReference type="EC" id="2.7.11.1"/>
    </reaction>
</comment>
<keyword evidence="10" id="KW-0808">Transferase</keyword>
<keyword evidence="7" id="KW-0963">Cytoplasm</keyword>
<organism evidence="23 24">
    <name type="scientific">Scleropages formosus</name>
    <name type="common">Asian bonytongue</name>
    <name type="synonym">Osteoglossum formosum</name>
    <dbReference type="NCBI Taxonomy" id="113540"/>
    <lineage>
        <taxon>Eukaryota</taxon>
        <taxon>Metazoa</taxon>
        <taxon>Chordata</taxon>
        <taxon>Craniata</taxon>
        <taxon>Vertebrata</taxon>
        <taxon>Euteleostomi</taxon>
        <taxon>Actinopterygii</taxon>
        <taxon>Neopterygii</taxon>
        <taxon>Teleostei</taxon>
        <taxon>Osteoglossocephala</taxon>
        <taxon>Osteoglossomorpha</taxon>
        <taxon>Osteoglossiformes</taxon>
        <taxon>Osteoglossidae</taxon>
        <taxon>Scleropages</taxon>
    </lineage>
</organism>
<comment type="subcellular location">
    <subcellularLocation>
        <location evidence="4">Chromosome</location>
    </subcellularLocation>
    <subcellularLocation>
        <location evidence="3">Cytoplasm</location>
        <location evidence="3">Cytoskeleton</location>
        <location evidence="3">Spindle</location>
    </subcellularLocation>
    <subcellularLocation>
        <location evidence="2">Nucleus</location>
    </subcellularLocation>
</comment>
<reference evidence="23 24" key="1">
    <citation type="submission" date="2019-04" db="EMBL/GenBank/DDBJ databases">
        <authorList>
            <consortium name="Wellcome Sanger Institute Data Sharing"/>
        </authorList>
    </citation>
    <scope>NUCLEOTIDE SEQUENCE [LARGE SCALE GENOMIC DNA]</scope>
</reference>
<dbReference type="GO" id="GO:0005634">
    <property type="term" value="C:nucleus"/>
    <property type="evidence" value="ECO:0007669"/>
    <property type="project" value="UniProtKB-SubCell"/>
</dbReference>
<evidence type="ECO:0000256" key="11">
    <source>
        <dbReference type="ARBA" id="ARBA00022741"/>
    </source>
</evidence>
<dbReference type="GO" id="GO:0051276">
    <property type="term" value="P:chromosome organization"/>
    <property type="evidence" value="ECO:0007669"/>
    <property type="project" value="UniProtKB-ARBA"/>
</dbReference>
<dbReference type="PANTHER" id="PTHR24419:SF18">
    <property type="entry name" value="SERINE_THREONINE-PROTEIN KINASE HASPIN"/>
    <property type="match status" value="1"/>
</dbReference>
<dbReference type="GeneTree" id="ENSGT00390000013015"/>
<keyword evidence="12" id="KW-0418">Kinase</keyword>
<keyword evidence="13 21" id="KW-0067">ATP-binding</keyword>
<evidence type="ECO:0000256" key="6">
    <source>
        <dbReference type="ARBA" id="ARBA00022454"/>
    </source>
</evidence>
<evidence type="ECO:0000313" key="23">
    <source>
        <dbReference type="Ensembl" id="ENSSFOP00015079030.1"/>
    </source>
</evidence>
<keyword evidence="8" id="KW-0723">Serine/threonine-protein kinase</keyword>
<protein>
    <recommendedName>
        <fullName evidence="19">Serine/threonine-protein kinase haspin</fullName>
        <ecNumber evidence="5">2.7.11.1</ecNumber>
    </recommendedName>
    <alternativeName>
        <fullName evidence="20">Germ cell-specific gene 2 protein</fullName>
    </alternativeName>
</protein>
<dbReference type="FunFam" id="3.30.200.20:FF:000409">
    <property type="entry name" value="serine/threonine-protein kinase haspin"/>
    <property type="match status" value="1"/>
</dbReference>
<accession>A0A8D0CNC1</accession>
<comment type="function">
    <text evidence="18">Serine/threonine-protein kinase that phosphorylates histone H3 at 'Thr-3' (H3T3ph) during mitosis. May act through H3T3ph to both position and modulate activation of AURKB and other components of the chromosomal passenger complex (CPC) at centromeres to ensure proper chromatid cohesion, metaphase alignment and normal progression through the cell cycle.</text>
</comment>
<dbReference type="GO" id="GO:0000278">
    <property type="term" value="P:mitotic cell cycle"/>
    <property type="evidence" value="ECO:0007669"/>
    <property type="project" value="TreeGrafter"/>
</dbReference>
<dbReference type="SUPFAM" id="SSF56112">
    <property type="entry name" value="Protein kinase-like (PK-like)"/>
    <property type="match status" value="1"/>
</dbReference>